<comment type="caution">
    <text evidence="2">The sequence shown here is derived from an EMBL/GenBank/DDBJ whole genome shotgun (WGS) entry which is preliminary data.</text>
</comment>
<keyword evidence="3" id="KW-1185">Reference proteome</keyword>
<gene>
    <name evidence="2" type="ORF">G9C98_008269</name>
</gene>
<reference evidence="2" key="2">
    <citation type="submission" date="2021-04" db="EMBL/GenBank/DDBJ databases">
        <title>Genome-wide patterns of bracovirus chromosomal integration into multiple host tissues during parasitism.</title>
        <authorList>
            <person name="Chebbi M.A.C."/>
        </authorList>
    </citation>
    <scope>NUCLEOTIDE SEQUENCE</scope>
    <source>
        <tissue evidence="2">Whole body</tissue>
    </source>
</reference>
<organism evidence="2 3">
    <name type="scientific">Cotesia typhae</name>
    <dbReference type="NCBI Taxonomy" id="2053667"/>
    <lineage>
        <taxon>Eukaryota</taxon>
        <taxon>Metazoa</taxon>
        <taxon>Ecdysozoa</taxon>
        <taxon>Arthropoda</taxon>
        <taxon>Hexapoda</taxon>
        <taxon>Insecta</taxon>
        <taxon>Pterygota</taxon>
        <taxon>Neoptera</taxon>
        <taxon>Endopterygota</taxon>
        <taxon>Hymenoptera</taxon>
        <taxon>Apocrita</taxon>
        <taxon>Ichneumonoidea</taxon>
        <taxon>Braconidae</taxon>
        <taxon>Microgastrinae</taxon>
        <taxon>Cotesia</taxon>
    </lineage>
</organism>
<dbReference type="InterPro" id="IPR048324">
    <property type="entry name" value="ZSWIM1-3_RNaseH-like"/>
</dbReference>
<feature type="domain" description="ZSWIM1/3 RNaseH-like" evidence="1">
    <location>
        <begin position="53"/>
        <end position="103"/>
    </location>
</feature>
<evidence type="ECO:0000313" key="2">
    <source>
        <dbReference type="EMBL" id="KAG8039615.1"/>
    </source>
</evidence>
<dbReference type="AlphaFoldDB" id="A0A8J5UVR9"/>
<dbReference type="Pfam" id="PF21056">
    <property type="entry name" value="ZSWIM1-3_RNaseH-like"/>
    <property type="match status" value="1"/>
</dbReference>
<protein>
    <recommendedName>
        <fullName evidence="1">ZSWIM1/3 RNaseH-like domain-containing protein</fullName>
    </recommendedName>
</protein>
<evidence type="ECO:0000313" key="3">
    <source>
        <dbReference type="Proteomes" id="UP000729913"/>
    </source>
</evidence>
<sequence>MKVLFDYLPENRRLFPGTIEKTVSCLKLKPNNKYLQDKIIRETGADVTILSTGSDLLGLYFSTPEMRNAMTAWPENIFMDGTHNLLDTNLVTMILIVEDSNGITVYEFM</sequence>
<evidence type="ECO:0000259" key="1">
    <source>
        <dbReference type="Pfam" id="PF21056"/>
    </source>
</evidence>
<dbReference type="OrthoDB" id="123417at2759"/>
<reference evidence="2" key="1">
    <citation type="submission" date="2020-03" db="EMBL/GenBank/DDBJ databases">
        <authorList>
            <person name="Chebbi M.A."/>
            <person name="Drezen J.M."/>
        </authorList>
    </citation>
    <scope>NUCLEOTIDE SEQUENCE</scope>
    <source>
        <tissue evidence="2">Whole body</tissue>
    </source>
</reference>
<accession>A0A8J5UVR9</accession>
<proteinExistence type="predicted"/>
<dbReference type="EMBL" id="JAAOIC020000033">
    <property type="protein sequence ID" value="KAG8039615.1"/>
    <property type="molecule type" value="Genomic_DNA"/>
</dbReference>
<name>A0A8J5UVR9_9HYME</name>
<dbReference type="Proteomes" id="UP000729913">
    <property type="component" value="Unassembled WGS sequence"/>
</dbReference>